<dbReference type="Gene3D" id="2.120.10.30">
    <property type="entry name" value="TolB, C-terminal domain"/>
    <property type="match status" value="1"/>
</dbReference>
<accession>A0A9X2L2U0</accession>
<dbReference type="Proteomes" id="UP001139125">
    <property type="component" value="Unassembled WGS sequence"/>
</dbReference>
<dbReference type="EMBL" id="JANDBC010000001">
    <property type="protein sequence ID" value="MCP9291242.1"/>
    <property type="molecule type" value="Genomic_DNA"/>
</dbReference>
<name>A0A9X2L2U0_9BACT</name>
<organism evidence="2 3">
    <name type="scientific">Gracilimonas sediminicola</name>
    <dbReference type="NCBI Taxonomy" id="2952158"/>
    <lineage>
        <taxon>Bacteria</taxon>
        <taxon>Pseudomonadati</taxon>
        <taxon>Balneolota</taxon>
        <taxon>Balneolia</taxon>
        <taxon>Balneolales</taxon>
        <taxon>Balneolaceae</taxon>
        <taxon>Gracilimonas</taxon>
    </lineage>
</organism>
<evidence type="ECO:0000313" key="2">
    <source>
        <dbReference type="EMBL" id="MCP9291242.1"/>
    </source>
</evidence>
<keyword evidence="1" id="KW-0732">Signal</keyword>
<dbReference type="AlphaFoldDB" id="A0A9X2L2U0"/>
<dbReference type="InterPro" id="IPR011042">
    <property type="entry name" value="6-blade_b-propeller_TolB-like"/>
</dbReference>
<dbReference type="RefSeq" id="WP_255134012.1">
    <property type="nucleotide sequence ID" value="NZ_JANDBC010000001.1"/>
</dbReference>
<protein>
    <submittedName>
        <fullName evidence="2">Uncharacterized protein</fullName>
    </submittedName>
</protein>
<dbReference type="SUPFAM" id="SSF101898">
    <property type="entry name" value="NHL repeat"/>
    <property type="match status" value="1"/>
</dbReference>
<evidence type="ECO:0000313" key="3">
    <source>
        <dbReference type="Proteomes" id="UP001139125"/>
    </source>
</evidence>
<feature type="signal peptide" evidence="1">
    <location>
        <begin position="1"/>
        <end position="24"/>
    </location>
</feature>
<keyword evidence="3" id="KW-1185">Reference proteome</keyword>
<gene>
    <name evidence="2" type="ORF">NM125_06575</name>
</gene>
<sequence>MNNRKRISATIFFFILFGMLGSVAAHPSVSVVIDSKGNIFYSDLSRVWMISPDGDKKVVVENVHTHELWLSPNDELFGEDVRNQGDNYRHKVWVRLPDGTVEDVMGWRNGYPDEYSDYSFVRDNEGHSYVLDRPNKRIKVYRNEEVFHSHSLSKFEGSPRWHTLSPSGDLFVSFEGFIVKVSEKSSSKFTESLIERTSEFDWVGDHHALMGMWFDRENELYVALFSGQRVIKVYKDGAKEEVYRSEGDWSVTGGAFAKDGSVVLLEFSNSNSVRIRKISKDGTSTVF</sequence>
<proteinExistence type="predicted"/>
<reference evidence="2" key="1">
    <citation type="submission" date="2022-06" db="EMBL/GenBank/DDBJ databases">
        <title>Gracilimonas sp. CAU 1638 isolated from sea sediment.</title>
        <authorList>
            <person name="Kim W."/>
        </authorList>
    </citation>
    <scope>NUCLEOTIDE SEQUENCE</scope>
    <source>
        <strain evidence="2">CAU 1638</strain>
    </source>
</reference>
<comment type="caution">
    <text evidence="2">The sequence shown here is derived from an EMBL/GenBank/DDBJ whole genome shotgun (WGS) entry which is preliminary data.</text>
</comment>
<evidence type="ECO:0000256" key="1">
    <source>
        <dbReference type="SAM" id="SignalP"/>
    </source>
</evidence>
<feature type="chain" id="PRO_5040991506" evidence="1">
    <location>
        <begin position="25"/>
        <end position="287"/>
    </location>
</feature>